<dbReference type="Gene3D" id="1.10.260.40">
    <property type="entry name" value="lambda repressor-like DNA-binding domains"/>
    <property type="match status" value="1"/>
</dbReference>
<feature type="compositionally biased region" description="Basic and acidic residues" evidence="5">
    <location>
        <begin position="86"/>
        <end position="95"/>
    </location>
</feature>
<dbReference type="GO" id="GO:0003677">
    <property type="term" value="F:DNA binding"/>
    <property type="evidence" value="ECO:0007669"/>
    <property type="project" value="UniProtKB-KW"/>
</dbReference>
<gene>
    <name evidence="7" type="ORF">H4C80_19160</name>
</gene>
<dbReference type="AlphaFoldDB" id="A0A7W2QAG6"/>
<accession>A0A7W2QAG6</accession>
<keyword evidence="2" id="KW-0805">Transcription regulation</keyword>
<evidence type="ECO:0000256" key="2">
    <source>
        <dbReference type="ARBA" id="ARBA00023015"/>
    </source>
</evidence>
<dbReference type="SUPFAM" id="SSF47413">
    <property type="entry name" value="lambda repressor-like DNA-binding domains"/>
    <property type="match status" value="1"/>
</dbReference>
<evidence type="ECO:0000256" key="4">
    <source>
        <dbReference type="ARBA" id="ARBA00023163"/>
    </source>
</evidence>
<sequence length="95" mass="10964">MKSANGIPKDSALRWEWIKFQLRAHDTSLSELARQLGVERNALHNVKRVPYPRMETAIAKAIGLKPEQIWPERWHSDGTPNRQRGGRNDPPSENR</sequence>
<dbReference type="InterPro" id="IPR010982">
    <property type="entry name" value="Lambda_DNA-bd_dom_sf"/>
</dbReference>
<feature type="region of interest" description="Disordered" evidence="5">
    <location>
        <begin position="69"/>
        <end position="95"/>
    </location>
</feature>
<comment type="caution">
    <text evidence="7">The sequence shown here is derived from an EMBL/GenBank/DDBJ whole genome shotgun (WGS) entry which is preliminary data.</text>
</comment>
<feature type="domain" description="Ner winged helix-turn-helix DNA-binding" evidence="6">
    <location>
        <begin position="18"/>
        <end position="84"/>
    </location>
</feature>
<evidence type="ECO:0000256" key="5">
    <source>
        <dbReference type="SAM" id="MobiDB-lite"/>
    </source>
</evidence>
<dbReference type="Pfam" id="PF13693">
    <property type="entry name" value="HTH_35"/>
    <property type="match status" value="1"/>
</dbReference>
<evidence type="ECO:0000259" key="6">
    <source>
        <dbReference type="Pfam" id="PF13693"/>
    </source>
</evidence>
<evidence type="ECO:0000256" key="1">
    <source>
        <dbReference type="ARBA" id="ARBA00006157"/>
    </source>
</evidence>
<protein>
    <submittedName>
        <fullName evidence="7">Helix-turn-helix domain-containing protein</fullName>
    </submittedName>
</protein>
<dbReference type="Proteomes" id="UP000545074">
    <property type="component" value="Unassembled WGS sequence"/>
</dbReference>
<comment type="similarity">
    <text evidence="1">Belongs to the ner transcriptional regulatory family.</text>
</comment>
<organism evidence="7 8">
    <name type="scientific">Pseudomonas juntendi</name>
    <dbReference type="NCBI Taxonomy" id="2666183"/>
    <lineage>
        <taxon>Bacteria</taxon>
        <taxon>Pseudomonadati</taxon>
        <taxon>Pseudomonadota</taxon>
        <taxon>Gammaproteobacteria</taxon>
        <taxon>Pseudomonadales</taxon>
        <taxon>Pseudomonadaceae</taxon>
        <taxon>Pseudomonas</taxon>
    </lineage>
</organism>
<evidence type="ECO:0000313" key="7">
    <source>
        <dbReference type="EMBL" id="MBA6099221.1"/>
    </source>
</evidence>
<evidence type="ECO:0000313" key="8">
    <source>
        <dbReference type="Proteomes" id="UP000545074"/>
    </source>
</evidence>
<dbReference type="InterPro" id="IPR038722">
    <property type="entry name" value="Ner_HTH_dom"/>
</dbReference>
<dbReference type="RefSeq" id="WP_182390082.1">
    <property type="nucleotide sequence ID" value="NZ_JACGCX010000014.1"/>
</dbReference>
<keyword evidence="3" id="KW-0238">DNA-binding</keyword>
<reference evidence="7 8" key="1">
    <citation type="submission" date="2020-07" db="EMBL/GenBank/DDBJ databases">
        <title>Diversity of carbapenemase encoding genes among Pseudomonas putida group clinical isolates in a tertiary Brazilian hospital.</title>
        <authorList>
            <person name="Alberto-Lei F."/>
            <person name="Nodari C.S."/>
            <person name="Streling A.P."/>
            <person name="Paulino J.T."/>
            <person name="Bessa-Neto F.O."/>
            <person name="Cayo R."/>
            <person name="Gales A.C."/>
        </authorList>
    </citation>
    <scope>NUCLEOTIDE SEQUENCE [LARGE SCALE GENOMIC DNA]</scope>
    <source>
        <strain evidence="7 8">12815</strain>
    </source>
</reference>
<keyword evidence="4" id="KW-0804">Transcription</keyword>
<name>A0A7W2QAG6_9PSED</name>
<proteinExistence type="inferred from homology"/>
<dbReference type="EMBL" id="JACGCX010000014">
    <property type="protein sequence ID" value="MBA6099221.1"/>
    <property type="molecule type" value="Genomic_DNA"/>
</dbReference>
<evidence type="ECO:0000256" key="3">
    <source>
        <dbReference type="ARBA" id="ARBA00023125"/>
    </source>
</evidence>